<sequence length="145" mass="16144">MPLFLAASLKTALMLGATIGLVAALISNDKITEKAAQAFQKGADRLNDRLKHRRKMIGNEIVMAEDYDIHPEQGIVSDVATPNITDDEREEYHSHTDQDISSEVTTPNISDEENERENEDAELWLDDTIGSSVMSSGFRKNSEDH</sequence>
<evidence type="ECO:0000313" key="3">
    <source>
        <dbReference type="EMBL" id="OBA20031.1"/>
    </source>
</evidence>
<feature type="compositionally biased region" description="Polar residues" evidence="1">
    <location>
        <begin position="99"/>
        <end position="109"/>
    </location>
</feature>
<dbReference type="GeneID" id="30027273"/>
<evidence type="ECO:0000313" key="4">
    <source>
        <dbReference type="Proteomes" id="UP000092555"/>
    </source>
</evidence>
<feature type="signal peptide" evidence="2">
    <location>
        <begin position="1"/>
        <end position="24"/>
    </location>
</feature>
<name>A0A1A0H7M9_9ASCO</name>
<protein>
    <submittedName>
        <fullName evidence="3">Uncharacterized protein</fullName>
    </submittedName>
</protein>
<dbReference type="AlphaFoldDB" id="A0A1A0H7M9"/>
<gene>
    <name evidence="3" type="ORF">METBIDRAFT_13056</name>
</gene>
<proteinExistence type="predicted"/>
<evidence type="ECO:0000256" key="1">
    <source>
        <dbReference type="SAM" id="MobiDB-lite"/>
    </source>
</evidence>
<reference evidence="3 4" key="1">
    <citation type="submission" date="2016-05" db="EMBL/GenBank/DDBJ databases">
        <title>Comparative genomics of biotechnologically important yeasts.</title>
        <authorList>
            <consortium name="DOE Joint Genome Institute"/>
            <person name="Riley R."/>
            <person name="Haridas S."/>
            <person name="Wolfe K.H."/>
            <person name="Lopes M.R."/>
            <person name="Hittinger C.T."/>
            <person name="Goker M."/>
            <person name="Salamov A."/>
            <person name="Wisecaver J."/>
            <person name="Long T.M."/>
            <person name="Aerts A.L."/>
            <person name="Barry K."/>
            <person name="Choi C."/>
            <person name="Clum A."/>
            <person name="Coughlan A.Y."/>
            <person name="Deshpande S."/>
            <person name="Douglass A.P."/>
            <person name="Hanson S.J."/>
            <person name="Klenk H.-P."/>
            <person name="LaButti K."/>
            <person name="Lapidus A."/>
            <person name="Lindquist E."/>
            <person name="Lipzen A."/>
            <person name="Meier-kolthoff J.P."/>
            <person name="Ohm R.A."/>
            <person name="Otillar R.P."/>
            <person name="Pangilinan J."/>
            <person name="Peng Y."/>
            <person name="Rokas A."/>
            <person name="Rosa C.A."/>
            <person name="Scheuner C."/>
            <person name="Sibirny A.A."/>
            <person name="Slot J.C."/>
            <person name="Stielow J.B."/>
            <person name="Sun H."/>
            <person name="Kurtzman C.P."/>
            <person name="Blackwell M."/>
            <person name="Grigoriev I.V."/>
            <person name="Jeffries T.W."/>
        </authorList>
    </citation>
    <scope>NUCLEOTIDE SEQUENCE [LARGE SCALE GENOMIC DNA]</scope>
    <source>
        <strain evidence="3 4">NRRL YB-4993</strain>
    </source>
</reference>
<organism evidence="3 4">
    <name type="scientific">Metschnikowia bicuspidata var. bicuspidata NRRL YB-4993</name>
    <dbReference type="NCBI Taxonomy" id="869754"/>
    <lineage>
        <taxon>Eukaryota</taxon>
        <taxon>Fungi</taxon>
        <taxon>Dikarya</taxon>
        <taxon>Ascomycota</taxon>
        <taxon>Saccharomycotina</taxon>
        <taxon>Pichiomycetes</taxon>
        <taxon>Metschnikowiaceae</taxon>
        <taxon>Metschnikowia</taxon>
    </lineage>
</organism>
<dbReference type="RefSeq" id="XP_018710556.1">
    <property type="nucleotide sequence ID" value="XM_018854297.1"/>
</dbReference>
<comment type="caution">
    <text evidence="3">The sequence shown here is derived from an EMBL/GenBank/DDBJ whole genome shotgun (WGS) entry which is preliminary data.</text>
</comment>
<feature type="chain" id="PRO_5008508810" evidence="2">
    <location>
        <begin position="25"/>
        <end position="145"/>
    </location>
</feature>
<dbReference type="EMBL" id="LXTC01000005">
    <property type="protein sequence ID" value="OBA20031.1"/>
    <property type="molecule type" value="Genomic_DNA"/>
</dbReference>
<feature type="region of interest" description="Disordered" evidence="1">
    <location>
        <begin position="73"/>
        <end position="145"/>
    </location>
</feature>
<keyword evidence="4" id="KW-1185">Reference proteome</keyword>
<dbReference type="OrthoDB" id="10543715at2759"/>
<evidence type="ECO:0000256" key="2">
    <source>
        <dbReference type="SAM" id="SignalP"/>
    </source>
</evidence>
<keyword evidence="2" id="KW-0732">Signal</keyword>
<feature type="compositionally biased region" description="Acidic residues" evidence="1">
    <location>
        <begin position="110"/>
        <end position="125"/>
    </location>
</feature>
<feature type="compositionally biased region" description="Polar residues" evidence="1">
    <location>
        <begin position="129"/>
        <end position="139"/>
    </location>
</feature>
<dbReference type="Proteomes" id="UP000092555">
    <property type="component" value="Unassembled WGS sequence"/>
</dbReference>
<accession>A0A1A0H7M9</accession>